<dbReference type="OrthoDB" id="5383417at2"/>
<feature type="chain" id="PRO_5004555150" description="Outer membrane protein beta-barrel domain-containing protein" evidence="1">
    <location>
        <begin position="19"/>
        <end position="216"/>
    </location>
</feature>
<sequence>MKKLWVLAACLFTGTAWAQSEAVSPSLDDESEPSVSVWIQPLGTLAFGLGGPLLGSGNSYLMLPVGMNVPLSPTQELVFEVTPFLSRQDCEGPCRTRALALSVGSAFSLSPHSSRGSFFILPKVTGLVSQDVGFSDAGSWTETGGQLSLGLDLGYRVKSEHLFLTFALGGSVGQGWNVPQSSTSLFASFLDWPQRSREDKWVFDLNVNLLRIGASF</sequence>
<protein>
    <recommendedName>
        <fullName evidence="4">Outer membrane protein beta-barrel domain-containing protein</fullName>
    </recommendedName>
</protein>
<organism evidence="2 3">
    <name type="scientific">Cystobacter fuscus (strain ATCC 25194 / DSM 2262 / NBRC 100088 / M29)</name>
    <dbReference type="NCBI Taxonomy" id="1242864"/>
    <lineage>
        <taxon>Bacteria</taxon>
        <taxon>Pseudomonadati</taxon>
        <taxon>Myxococcota</taxon>
        <taxon>Myxococcia</taxon>
        <taxon>Myxococcales</taxon>
        <taxon>Cystobacterineae</taxon>
        <taxon>Archangiaceae</taxon>
        <taxon>Cystobacter</taxon>
    </lineage>
</organism>
<dbReference type="EMBL" id="ANAH02000024">
    <property type="protein sequence ID" value="EPX58454.1"/>
    <property type="molecule type" value="Genomic_DNA"/>
</dbReference>
<evidence type="ECO:0000256" key="1">
    <source>
        <dbReference type="SAM" id="SignalP"/>
    </source>
</evidence>
<evidence type="ECO:0000313" key="3">
    <source>
        <dbReference type="Proteomes" id="UP000011682"/>
    </source>
</evidence>
<gene>
    <name evidence="2" type="ORF">D187_003926</name>
</gene>
<keyword evidence="1" id="KW-0732">Signal</keyword>
<reference evidence="2" key="1">
    <citation type="submission" date="2013-05" db="EMBL/GenBank/DDBJ databases">
        <title>Genome assembly of Cystobacter fuscus DSM 2262.</title>
        <authorList>
            <person name="Sharma G."/>
            <person name="Khatri I."/>
            <person name="Kaur C."/>
            <person name="Mayilraj S."/>
            <person name="Subramanian S."/>
        </authorList>
    </citation>
    <scope>NUCLEOTIDE SEQUENCE [LARGE SCALE GENOMIC DNA]</scope>
    <source>
        <strain evidence="2">DSM 2262</strain>
    </source>
</reference>
<keyword evidence="3" id="KW-1185">Reference proteome</keyword>
<feature type="signal peptide" evidence="1">
    <location>
        <begin position="1"/>
        <end position="18"/>
    </location>
</feature>
<dbReference type="RefSeq" id="WP_002627936.1">
    <property type="nucleotide sequence ID" value="NZ_ANAH02000024.1"/>
</dbReference>
<evidence type="ECO:0000313" key="2">
    <source>
        <dbReference type="EMBL" id="EPX58454.1"/>
    </source>
</evidence>
<evidence type="ECO:0008006" key="4">
    <source>
        <dbReference type="Google" id="ProtNLM"/>
    </source>
</evidence>
<name>S9QAU3_CYSF2</name>
<dbReference type="AlphaFoldDB" id="S9QAU3"/>
<dbReference type="Proteomes" id="UP000011682">
    <property type="component" value="Unassembled WGS sequence"/>
</dbReference>
<comment type="caution">
    <text evidence="2">The sequence shown here is derived from an EMBL/GenBank/DDBJ whole genome shotgun (WGS) entry which is preliminary data.</text>
</comment>
<accession>S9QAU3</accession>
<proteinExistence type="predicted"/>